<comment type="caution">
    <text evidence="2">The sequence shown here is derived from an EMBL/GenBank/DDBJ whole genome shotgun (WGS) entry which is preliminary data.</text>
</comment>
<feature type="region of interest" description="Disordered" evidence="1">
    <location>
        <begin position="46"/>
        <end position="92"/>
    </location>
</feature>
<keyword evidence="3" id="KW-1185">Reference proteome</keyword>
<organism evidence="2 3">
    <name type="scientific">Diploptera punctata</name>
    <name type="common">Pacific beetle cockroach</name>
    <dbReference type="NCBI Taxonomy" id="6984"/>
    <lineage>
        <taxon>Eukaryota</taxon>
        <taxon>Metazoa</taxon>
        <taxon>Ecdysozoa</taxon>
        <taxon>Arthropoda</taxon>
        <taxon>Hexapoda</taxon>
        <taxon>Insecta</taxon>
        <taxon>Pterygota</taxon>
        <taxon>Neoptera</taxon>
        <taxon>Polyneoptera</taxon>
        <taxon>Dictyoptera</taxon>
        <taxon>Blattodea</taxon>
        <taxon>Blaberoidea</taxon>
        <taxon>Blaberidae</taxon>
        <taxon>Diplopterinae</taxon>
        <taxon>Diploptera</taxon>
    </lineage>
</organism>
<dbReference type="GO" id="GO:0071209">
    <property type="term" value="F:U7 snRNA binding"/>
    <property type="evidence" value="ECO:0007669"/>
    <property type="project" value="InterPro"/>
</dbReference>
<dbReference type="InterPro" id="IPR039267">
    <property type="entry name" value="Lsm11"/>
</dbReference>
<evidence type="ECO:0000313" key="2">
    <source>
        <dbReference type="EMBL" id="KAJ9591351.1"/>
    </source>
</evidence>
<dbReference type="GO" id="GO:0005683">
    <property type="term" value="C:U7 snRNP"/>
    <property type="evidence" value="ECO:0007669"/>
    <property type="project" value="TreeGrafter"/>
</dbReference>
<dbReference type="AlphaFoldDB" id="A0AAD8A2T3"/>
<sequence length="118" mass="13461">MAEEDESLNVVSKSFDPLKALYSTNVLLPNPDAPIFDNIHRYRSSLVSRAKKPPKKDSENEPGPSTNPDPPRRFLPHQEPVKSAKPKRLSRNVLTRMDEITGPLSTLRDCMERRVRIK</sequence>
<protein>
    <submittedName>
        <fullName evidence="2">Uncharacterized protein</fullName>
    </submittedName>
</protein>
<evidence type="ECO:0000256" key="1">
    <source>
        <dbReference type="SAM" id="MobiDB-lite"/>
    </source>
</evidence>
<gene>
    <name evidence="2" type="ORF">L9F63_002109</name>
</gene>
<dbReference type="PANTHER" id="PTHR21415:SF1">
    <property type="entry name" value="U7 SNRNA-ASSOCIATED SM-LIKE PROTEIN LSM11"/>
    <property type="match status" value="1"/>
</dbReference>
<dbReference type="GO" id="GO:0006398">
    <property type="term" value="P:mRNA 3'-end processing by stem-loop binding and cleavage"/>
    <property type="evidence" value="ECO:0007669"/>
    <property type="project" value="TreeGrafter"/>
</dbReference>
<feature type="non-terminal residue" evidence="2">
    <location>
        <position position="118"/>
    </location>
</feature>
<dbReference type="PANTHER" id="PTHR21415">
    <property type="entry name" value="U7 SNRNA-ASSOCIATED SM-LIKE PROTEIN LSM11"/>
    <property type="match status" value="1"/>
</dbReference>
<evidence type="ECO:0000313" key="3">
    <source>
        <dbReference type="Proteomes" id="UP001233999"/>
    </source>
</evidence>
<reference evidence="2" key="2">
    <citation type="submission" date="2023-05" db="EMBL/GenBank/DDBJ databases">
        <authorList>
            <person name="Fouks B."/>
        </authorList>
    </citation>
    <scope>NUCLEOTIDE SEQUENCE</scope>
    <source>
        <strain evidence="2">Stay&amp;Tobe</strain>
        <tissue evidence="2">Testes</tissue>
    </source>
</reference>
<proteinExistence type="predicted"/>
<name>A0AAD8A2T3_DIPPU</name>
<dbReference type="Proteomes" id="UP001233999">
    <property type="component" value="Unassembled WGS sequence"/>
</dbReference>
<accession>A0AAD8A2T3</accession>
<dbReference type="EMBL" id="JASPKZ010003872">
    <property type="protein sequence ID" value="KAJ9591351.1"/>
    <property type="molecule type" value="Genomic_DNA"/>
</dbReference>
<reference evidence="2" key="1">
    <citation type="journal article" date="2023" name="IScience">
        <title>Live-bearing cockroach genome reveals convergent evolutionary mechanisms linked to viviparity in insects and beyond.</title>
        <authorList>
            <person name="Fouks B."/>
            <person name="Harrison M.C."/>
            <person name="Mikhailova A.A."/>
            <person name="Marchal E."/>
            <person name="English S."/>
            <person name="Carruthers M."/>
            <person name="Jennings E.C."/>
            <person name="Chiamaka E.L."/>
            <person name="Frigard R.A."/>
            <person name="Pippel M."/>
            <person name="Attardo G.M."/>
            <person name="Benoit J.B."/>
            <person name="Bornberg-Bauer E."/>
            <person name="Tobe S.S."/>
        </authorList>
    </citation>
    <scope>NUCLEOTIDE SEQUENCE</scope>
    <source>
        <strain evidence="2">Stay&amp;Tobe</strain>
    </source>
</reference>